<gene>
    <name evidence="5" type="ORF">CUNI_LOCUS15901</name>
</gene>
<proteinExistence type="inferred from homology"/>
<evidence type="ECO:0000256" key="2">
    <source>
        <dbReference type="ARBA" id="ARBA00022723"/>
    </source>
</evidence>
<evidence type="ECO:0000313" key="6">
    <source>
        <dbReference type="Proteomes" id="UP000678393"/>
    </source>
</evidence>
<comment type="caution">
    <text evidence="5">The sequence shown here is derived from an EMBL/GenBank/DDBJ whole genome shotgun (WGS) entry which is preliminary data.</text>
</comment>
<protein>
    <recommendedName>
        <fullName evidence="7">Cytosolic purine 5'-nucleotidase</fullName>
    </recommendedName>
</protein>
<feature type="non-terminal residue" evidence="5">
    <location>
        <position position="118"/>
    </location>
</feature>
<keyword evidence="3" id="KW-0378">Hydrolase</keyword>
<keyword evidence="6" id="KW-1185">Reference proteome</keyword>
<organism evidence="5 6">
    <name type="scientific">Candidula unifasciata</name>
    <dbReference type="NCBI Taxonomy" id="100452"/>
    <lineage>
        <taxon>Eukaryota</taxon>
        <taxon>Metazoa</taxon>
        <taxon>Spiralia</taxon>
        <taxon>Lophotrochozoa</taxon>
        <taxon>Mollusca</taxon>
        <taxon>Gastropoda</taxon>
        <taxon>Heterobranchia</taxon>
        <taxon>Euthyneura</taxon>
        <taxon>Panpulmonata</taxon>
        <taxon>Eupulmonata</taxon>
        <taxon>Stylommatophora</taxon>
        <taxon>Helicina</taxon>
        <taxon>Helicoidea</taxon>
        <taxon>Geomitridae</taxon>
        <taxon>Candidula</taxon>
    </lineage>
</organism>
<evidence type="ECO:0000256" key="1">
    <source>
        <dbReference type="ARBA" id="ARBA00009589"/>
    </source>
</evidence>
<accession>A0A8S3ZLE4</accession>
<evidence type="ECO:0000256" key="3">
    <source>
        <dbReference type="ARBA" id="ARBA00022801"/>
    </source>
</evidence>
<dbReference type="InterPro" id="IPR023214">
    <property type="entry name" value="HAD_sf"/>
</dbReference>
<comment type="similarity">
    <text evidence="1">Belongs to the 5'(3')-deoxyribonucleotidase family.</text>
</comment>
<dbReference type="OrthoDB" id="10252832at2759"/>
<dbReference type="SUPFAM" id="SSF56784">
    <property type="entry name" value="HAD-like"/>
    <property type="match status" value="1"/>
</dbReference>
<sequence>MSDISDSSAVNKSATMLQMYKREPSRRVFVNRSLMLEKVKFFGFDMDYTLAAYKSPEYETLGFNLMKEKLMELGYPEDINEFQYDPSFPIRGLWFDNHFGTLLKVDGFGNIMVCVRGF</sequence>
<dbReference type="InterPro" id="IPR036412">
    <property type="entry name" value="HAD-like_sf"/>
</dbReference>
<dbReference type="AlphaFoldDB" id="A0A8S3ZLE4"/>
<keyword evidence="4" id="KW-0460">Magnesium</keyword>
<evidence type="ECO:0000313" key="5">
    <source>
        <dbReference type="EMBL" id="CAG5130343.1"/>
    </source>
</evidence>
<keyword evidence="2" id="KW-0479">Metal-binding</keyword>
<dbReference type="EMBL" id="CAJHNH020003979">
    <property type="protein sequence ID" value="CAG5130343.1"/>
    <property type="molecule type" value="Genomic_DNA"/>
</dbReference>
<dbReference type="Gene3D" id="3.40.50.1000">
    <property type="entry name" value="HAD superfamily/HAD-like"/>
    <property type="match status" value="1"/>
</dbReference>
<reference evidence="5" key="1">
    <citation type="submission" date="2021-04" db="EMBL/GenBank/DDBJ databases">
        <authorList>
            <consortium name="Molecular Ecology Group"/>
        </authorList>
    </citation>
    <scope>NUCLEOTIDE SEQUENCE</scope>
</reference>
<dbReference type="GO" id="GO:0046872">
    <property type="term" value="F:metal ion binding"/>
    <property type="evidence" value="ECO:0007669"/>
    <property type="project" value="UniProtKB-KW"/>
</dbReference>
<dbReference type="InterPro" id="IPR008380">
    <property type="entry name" value="HAD-SF_hydro_IG_5-nucl"/>
</dbReference>
<dbReference type="Pfam" id="PF05761">
    <property type="entry name" value="5_nucleotid"/>
    <property type="match status" value="1"/>
</dbReference>
<dbReference type="GO" id="GO:0008253">
    <property type="term" value="F:5'-nucleotidase activity"/>
    <property type="evidence" value="ECO:0007669"/>
    <property type="project" value="TreeGrafter"/>
</dbReference>
<evidence type="ECO:0000256" key="4">
    <source>
        <dbReference type="ARBA" id="ARBA00022842"/>
    </source>
</evidence>
<dbReference type="PANTHER" id="PTHR12103:SF15">
    <property type="entry name" value="CYTOSOLIC PURINE 5'-NUCLEOTIDASE"/>
    <property type="match status" value="1"/>
</dbReference>
<evidence type="ECO:0008006" key="7">
    <source>
        <dbReference type="Google" id="ProtNLM"/>
    </source>
</evidence>
<dbReference type="Proteomes" id="UP000678393">
    <property type="component" value="Unassembled WGS sequence"/>
</dbReference>
<name>A0A8S3ZLE4_9EUPU</name>
<dbReference type="PANTHER" id="PTHR12103">
    <property type="entry name" value="5'-NUCLEOTIDASE DOMAIN-CONTAINING"/>
    <property type="match status" value="1"/>
</dbReference>